<dbReference type="PROSITE" id="PS51450">
    <property type="entry name" value="LRR"/>
    <property type="match status" value="1"/>
</dbReference>
<dbReference type="Proteomes" id="UP001230051">
    <property type="component" value="Unassembled WGS sequence"/>
</dbReference>
<dbReference type="GO" id="GO:0003723">
    <property type="term" value="F:RNA binding"/>
    <property type="evidence" value="ECO:0007669"/>
    <property type="project" value="InterPro"/>
</dbReference>
<protein>
    <submittedName>
        <fullName evidence="5">Leucine-rich repeat-containing protein 47-like</fullName>
    </submittedName>
</protein>
<accession>A0AAD8CZ60</accession>
<feature type="compositionally biased region" description="Basic and acidic residues" evidence="3">
    <location>
        <begin position="261"/>
        <end position="274"/>
    </location>
</feature>
<name>A0AAD8CZ60_ACIOX</name>
<dbReference type="SMART" id="SM00364">
    <property type="entry name" value="LRR_BAC"/>
    <property type="match status" value="3"/>
</dbReference>
<dbReference type="GO" id="GO:0006432">
    <property type="term" value="P:phenylalanyl-tRNA aminoacylation"/>
    <property type="evidence" value="ECO:0007669"/>
    <property type="project" value="InterPro"/>
</dbReference>
<dbReference type="Pfam" id="PF23598">
    <property type="entry name" value="LRR_14"/>
    <property type="match status" value="1"/>
</dbReference>
<feature type="region of interest" description="Disordered" evidence="3">
    <location>
        <begin position="251"/>
        <end position="294"/>
    </location>
</feature>
<dbReference type="InterPro" id="IPR001611">
    <property type="entry name" value="Leu-rich_rpt"/>
</dbReference>
<dbReference type="SUPFAM" id="SSF52058">
    <property type="entry name" value="L domain-like"/>
    <property type="match status" value="1"/>
</dbReference>
<dbReference type="Gene3D" id="3.80.10.10">
    <property type="entry name" value="Ribonuclease Inhibitor"/>
    <property type="match status" value="1"/>
</dbReference>
<sequence length="574" mass="64036">MEAGDGDWSALWAEKIEKAEKEKRRELVLQGQLTDKKIQQTSSLNPKIYSLTLLNYLEISQSPSLREIDAGIGNLIHLQSLLLCRNKLSEIPRAVGSLKSLKVLDVSVNELQALPEEISQLSDLNTLNVSCNQIKALPTGLSKCVKLAVINISKNEISTFPADFFSDDLELLSTIVANENAIADISGEISNLSALKNLDLSNNKLTEIPSELADCSKLKEINFRGNKLKDKRLEKMVNGCQTKSVLDYLRAGGRGKGKGKGKQDSGEKDDSREKEKKKRPDKHQKNRKEEEEEDLNRMVVRVLHVSDSPTAVTVKVTALVKEVRPYIVCCVVKGMNLKSGNALKRFLTAQIKLHDEICEKRTKATIATHDLQLVKGPLLYDARSPKTLKIVPLGRKEIKAADLVRQLQLEAEEQRKQRKRQNVSGLHKYLQLLDDKENYPCVVDAEDHVISFPPITNSEKTKMRKSTSELFVEVTSSTSLQVCKDVMDTLIVKMAELNKFTFDHKEEASLDLETDPANGETASEPAANENAEKEASPELTVQQVRIVDTDGSLKVVYPSKTDLNMDISNLTVVR</sequence>
<organism evidence="5 6">
    <name type="scientific">Acipenser oxyrinchus oxyrinchus</name>
    <dbReference type="NCBI Taxonomy" id="40147"/>
    <lineage>
        <taxon>Eukaryota</taxon>
        <taxon>Metazoa</taxon>
        <taxon>Chordata</taxon>
        <taxon>Craniata</taxon>
        <taxon>Vertebrata</taxon>
        <taxon>Euteleostomi</taxon>
        <taxon>Actinopterygii</taxon>
        <taxon>Chondrostei</taxon>
        <taxon>Acipenseriformes</taxon>
        <taxon>Acipenseridae</taxon>
        <taxon>Acipenser</taxon>
    </lineage>
</organism>
<dbReference type="SMART" id="SM00873">
    <property type="entry name" value="B3_4"/>
    <property type="match status" value="1"/>
</dbReference>
<dbReference type="InterPro" id="IPR005146">
    <property type="entry name" value="B3/B4_tRNA-bd"/>
</dbReference>
<evidence type="ECO:0000313" key="5">
    <source>
        <dbReference type="EMBL" id="KAK1159560.1"/>
    </source>
</evidence>
<evidence type="ECO:0000259" key="4">
    <source>
        <dbReference type="SMART" id="SM00873"/>
    </source>
</evidence>
<dbReference type="EMBL" id="JAGXEW010000022">
    <property type="protein sequence ID" value="KAK1159560.1"/>
    <property type="molecule type" value="Genomic_DNA"/>
</dbReference>
<comment type="caution">
    <text evidence="5">The sequence shown here is derived from an EMBL/GenBank/DDBJ whole genome shotgun (WGS) entry which is preliminary data.</text>
</comment>
<dbReference type="InterPro" id="IPR003591">
    <property type="entry name" value="Leu-rich_rpt_typical-subtyp"/>
</dbReference>
<dbReference type="Pfam" id="PF13855">
    <property type="entry name" value="LRR_8"/>
    <property type="match status" value="1"/>
</dbReference>
<evidence type="ECO:0000256" key="3">
    <source>
        <dbReference type="SAM" id="MobiDB-lite"/>
    </source>
</evidence>
<evidence type="ECO:0000256" key="1">
    <source>
        <dbReference type="ARBA" id="ARBA00022614"/>
    </source>
</evidence>
<gene>
    <name evidence="5" type="primary">LRRC47</name>
    <name evidence="5" type="ORF">AOXY_G22296</name>
</gene>
<dbReference type="PANTHER" id="PTHR10947:SF3">
    <property type="entry name" value="LEUCINE-RICH REPEAT-CONTAINING PROTEIN 47"/>
    <property type="match status" value="1"/>
</dbReference>
<evidence type="ECO:0000256" key="2">
    <source>
        <dbReference type="ARBA" id="ARBA00022737"/>
    </source>
</evidence>
<dbReference type="InterPro" id="IPR020825">
    <property type="entry name" value="Phe-tRNA_synthase-like_B3/B4"/>
</dbReference>
<feature type="domain" description="B3/B4 tRNA-binding" evidence="4">
    <location>
        <begin position="323"/>
        <end position="499"/>
    </location>
</feature>
<proteinExistence type="predicted"/>
<keyword evidence="1" id="KW-0433">Leucine-rich repeat</keyword>
<feature type="compositionally biased region" description="Basic residues" evidence="3">
    <location>
        <begin position="275"/>
        <end position="286"/>
    </location>
</feature>
<evidence type="ECO:0000313" key="6">
    <source>
        <dbReference type="Proteomes" id="UP001230051"/>
    </source>
</evidence>
<dbReference type="InterPro" id="IPR055414">
    <property type="entry name" value="LRR_R13L4/SHOC2-like"/>
</dbReference>
<dbReference type="GO" id="GO:0004826">
    <property type="term" value="F:phenylalanine-tRNA ligase activity"/>
    <property type="evidence" value="ECO:0007669"/>
    <property type="project" value="InterPro"/>
</dbReference>
<dbReference type="AlphaFoldDB" id="A0AAD8CZ60"/>
<keyword evidence="2" id="KW-0677">Repeat</keyword>
<dbReference type="PANTHER" id="PTHR10947">
    <property type="entry name" value="PHENYLALANYL-TRNA SYNTHETASE BETA CHAIN AND LEUCINE-RICH REPEAT-CONTAINING PROTEIN 47"/>
    <property type="match status" value="1"/>
</dbReference>
<feature type="region of interest" description="Disordered" evidence="3">
    <location>
        <begin position="510"/>
        <end position="541"/>
    </location>
</feature>
<keyword evidence="6" id="KW-1185">Reference proteome</keyword>
<reference evidence="5" key="1">
    <citation type="submission" date="2022-02" db="EMBL/GenBank/DDBJ databases">
        <title>Atlantic sturgeon de novo genome assembly.</title>
        <authorList>
            <person name="Stock M."/>
            <person name="Klopp C."/>
            <person name="Guiguen Y."/>
            <person name="Cabau C."/>
            <person name="Parinello H."/>
            <person name="Santidrian Yebra-Pimentel E."/>
            <person name="Kuhl H."/>
            <person name="Dirks R.P."/>
            <person name="Guessner J."/>
            <person name="Wuertz S."/>
            <person name="Du K."/>
            <person name="Schartl M."/>
        </authorList>
    </citation>
    <scope>NUCLEOTIDE SEQUENCE</scope>
    <source>
        <strain evidence="5">STURGEONOMICS-FGT-2020</strain>
        <tissue evidence="5">Whole blood</tissue>
    </source>
</reference>
<dbReference type="SMART" id="SM00369">
    <property type="entry name" value="LRR_TYP"/>
    <property type="match status" value="4"/>
</dbReference>
<dbReference type="InterPro" id="IPR032675">
    <property type="entry name" value="LRR_dom_sf"/>
</dbReference>
<dbReference type="Gene3D" id="3.50.40.10">
    <property type="entry name" value="Phenylalanyl-trna Synthetase, Chain B, domain 3"/>
    <property type="match status" value="1"/>
</dbReference>
<dbReference type="InterPro" id="IPR045060">
    <property type="entry name" value="Phe-tRNA-ligase_IIc_bsu"/>
</dbReference>